<feature type="region of interest" description="Disordered" evidence="2">
    <location>
        <begin position="197"/>
        <end position="216"/>
    </location>
</feature>
<evidence type="ECO:0000256" key="1">
    <source>
        <dbReference type="ARBA" id="ARBA00023242"/>
    </source>
</evidence>
<organism evidence="3 4">
    <name type="scientific">Tolypocladium ophioglossoides (strain CBS 100239)</name>
    <name type="common">Snaketongue truffleclub</name>
    <name type="synonym">Elaphocordyceps ophioglossoides</name>
    <dbReference type="NCBI Taxonomy" id="1163406"/>
    <lineage>
        <taxon>Eukaryota</taxon>
        <taxon>Fungi</taxon>
        <taxon>Dikarya</taxon>
        <taxon>Ascomycota</taxon>
        <taxon>Pezizomycotina</taxon>
        <taxon>Sordariomycetes</taxon>
        <taxon>Hypocreomycetidae</taxon>
        <taxon>Hypocreales</taxon>
        <taxon>Ophiocordycipitaceae</taxon>
        <taxon>Tolypocladium</taxon>
    </lineage>
</organism>
<evidence type="ECO:0008006" key="5">
    <source>
        <dbReference type="Google" id="ProtNLM"/>
    </source>
</evidence>
<feature type="region of interest" description="Disordered" evidence="2">
    <location>
        <begin position="1"/>
        <end position="88"/>
    </location>
</feature>
<dbReference type="CDD" id="cd00067">
    <property type="entry name" value="GAL4"/>
    <property type="match status" value="1"/>
</dbReference>
<dbReference type="GO" id="GO:0000981">
    <property type="term" value="F:DNA-binding transcription factor activity, RNA polymerase II-specific"/>
    <property type="evidence" value="ECO:0007669"/>
    <property type="project" value="InterPro"/>
</dbReference>
<evidence type="ECO:0000313" key="3">
    <source>
        <dbReference type="EMBL" id="KND89351.1"/>
    </source>
</evidence>
<accession>A0A0L0N5Q3</accession>
<dbReference type="InterPro" id="IPR001138">
    <property type="entry name" value="Zn2Cys6_DnaBD"/>
</dbReference>
<dbReference type="GO" id="GO:0008270">
    <property type="term" value="F:zinc ion binding"/>
    <property type="evidence" value="ECO:0007669"/>
    <property type="project" value="InterPro"/>
</dbReference>
<dbReference type="EMBL" id="LFRF01000019">
    <property type="protein sequence ID" value="KND89351.1"/>
    <property type="molecule type" value="Genomic_DNA"/>
</dbReference>
<keyword evidence="1" id="KW-0539">Nucleus</keyword>
<keyword evidence="4" id="KW-1185">Reference proteome</keyword>
<name>A0A0L0N5Q3_TOLOC</name>
<feature type="region of interest" description="Disordered" evidence="2">
    <location>
        <begin position="372"/>
        <end position="491"/>
    </location>
</feature>
<dbReference type="InterPro" id="IPR052973">
    <property type="entry name" value="Fungal_sec-metab_reg_TF"/>
</dbReference>
<feature type="compositionally biased region" description="Polar residues" evidence="2">
    <location>
        <begin position="43"/>
        <end position="62"/>
    </location>
</feature>
<feature type="compositionally biased region" description="Polar residues" evidence="2">
    <location>
        <begin position="457"/>
        <end position="466"/>
    </location>
</feature>
<dbReference type="PANTHER" id="PTHR35392:SF3">
    <property type="entry name" value="ZN(2)-C6 FUNGAL-TYPE DOMAIN-CONTAINING PROTEIN"/>
    <property type="match status" value="1"/>
</dbReference>
<dbReference type="STRING" id="1163406.A0A0L0N5Q3"/>
<feature type="compositionally biased region" description="Basic and acidic residues" evidence="2">
    <location>
        <begin position="481"/>
        <end position="491"/>
    </location>
</feature>
<feature type="region of interest" description="Disordered" evidence="2">
    <location>
        <begin position="274"/>
        <end position="297"/>
    </location>
</feature>
<protein>
    <recommendedName>
        <fullName evidence="5">Zn(2)-C6 fungal-type domain-containing protein</fullName>
    </recommendedName>
</protein>
<evidence type="ECO:0000313" key="4">
    <source>
        <dbReference type="Proteomes" id="UP000036947"/>
    </source>
</evidence>
<dbReference type="Proteomes" id="UP000036947">
    <property type="component" value="Unassembled WGS sequence"/>
</dbReference>
<gene>
    <name evidence="3" type="ORF">TOPH_05968</name>
</gene>
<feature type="compositionally biased region" description="Pro residues" evidence="2">
    <location>
        <begin position="203"/>
        <end position="213"/>
    </location>
</feature>
<dbReference type="AlphaFoldDB" id="A0A0L0N5Q3"/>
<comment type="caution">
    <text evidence="3">The sequence shown here is derived from an EMBL/GenBank/DDBJ whole genome shotgun (WGS) entry which is preliminary data.</text>
</comment>
<sequence length="645" mass="69673">METMADRPGLPDQHRPKRKRVASTQPSDASHGVRPRATRTRTDTSGFVRNVSSQLQQAQSANGAHYSWPVNPGPGVTETVGSGPTALEPSCDANLQSFQTHRDTRLHSARALAQASHHHNSMQPVHPCMPYPVAAQSSGHDGPHAVPIAGHRQDPGENGFATAALLESHNSAAGALLYDPSFQHHISALIPGQLREAGVHQHQPPPSSPPPLDPAQTVAPYTAPSAASVYYGDLLPQQVQIAGPGHNINSGTAASTEACVTDCVQVTHLTRTDHLPASGQGSGVGEHSLHYQPQTALPPTSYANQALISHSQASPVHNGFPSDAGQQITDFEHSSGALGRYGAYPFDFHPPSQPQPTMGGGDTYPVHQQLGGDGSSLLVPEQPHLPQLTSQGGTAHENMPSGHDVALCGPQVSTYPVSYPAAPSQGTFGQNGWPEQEPPEKPEDQRSLPYGLANPDPASNTNSGSSVLELDGTARKTKKRSAFDEVRRRETADTRSRKACLRCRIQKGRCEVDPRNAEAECLKCQNYAKDSKKTIHHIPCYRNKLTDTVLFRKGGLKLTTPWDGTAMKDVGDRIDPHDVRTIHFTLGVCDQPLVIEVVRFNARPGDVTARYWIVREGIHGDEVRKKKELEPYCLANIWNTGNYFE</sequence>
<dbReference type="PANTHER" id="PTHR35392">
    <property type="entry name" value="ZN(II)2CYS6 TRANSCRIPTION FACTOR (EUROFUNG)-RELATED-RELATED"/>
    <property type="match status" value="1"/>
</dbReference>
<reference evidence="3 4" key="1">
    <citation type="journal article" date="2015" name="BMC Genomics">
        <title>The genome of the truffle-parasite Tolypocladium ophioglossoides and the evolution of antifungal peptaibiotics.</title>
        <authorList>
            <person name="Quandt C.A."/>
            <person name="Bushley K.E."/>
            <person name="Spatafora J.W."/>
        </authorList>
    </citation>
    <scope>NUCLEOTIDE SEQUENCE [LARGE SCALE GENOMIC DNA]</scope>
    <source>
        <strain evidence="3 4">CBS 100239</strain>
    </source>
</reference>
<evidence type="ECO:0000256" key="2">
    <source>
        <dbReference type="SAM" id="MobiDB-lite"/>
    </source>
</evidence>
<dbReference type="OrthoDB" id="5362630at2759"/>
<proteinExistence type="predicted"/>